<evidence type="ECO:0000256" key="4">
    <source>
        <dbReference type="ARBA" id="ARBA00022917"/>
    </source>
</evidence>
<dbReference type="Pfam" id="PF00679">
    <property type="entry name" value="EFG_C"/>
    <property type="match status" value="1"/>
</dbReference>
<dbReference type="SUPFAM" id="SSF52540">
    <property type="entry name" value="P-loop containing nucleoside triphosphate hydrolases"/>
    <property type="match status" value="1"/>
</dbReference>
<dbReference type="GO" id="GO:0005525">
    <property type="term" value="F:GTP binding"/>
    <property type="evidence" value="ECO:0007669"/>
    <property type="project" value="UniProtKB-KW"/>
</dbReference>
<dbReference type="PANTHER" id="PTHR43512:SF4">
    <property type="entry name" value="TRANSLATION FACTOR GUF1 HOMOLOG, CHLOROPLASTIC"/>
    <property type="match status" value="1"/>
</dbReference>
<reference evidence="7" key="1">
    <citation type="submission" date="2018-06" db="EMBL/GenBank/DDBJ databases">
        <authorList>
            <person name="Zhirakovskaya E."/>
        </authorList>
    </citation>
    <scope>NUCLEOTIDE SEQUENCE</scope>
</reference>
<comment type="similarity">
    <text evidence="1">Belongs to the TRAFAC class translation factor GTPase superfamily. Classic translation factor GTPase family. LepA subfamily.</text>
</comment>
<dbReference type="CDD" id="cd03699">
    <property type="entry name" value="EF4_II"/>
    <property type="match status" value="1"/>
</dbReference>
<dbReference type="NCBIfam" id="TIGR01393">
    <property type="entry name" value="lepA"/>
    <property type="match status" value="1"/>
</dbReference>
<dbReference type="SUPFAM" id="SSF50447">
    <property type="entry name" value="Translation proteins"/>
    <property type="match status" value="1"/>
</dbReference>
<dbReference type="InterPro" id="IPR031157">
    <property type="entry name" value="G_TR_CS"/>
</dbReference>
<dbReference type="Gene3D" id="2.40.30.10">
    <property type="entry name" value="Translation factors"/>
    <property type="match status" value="1"/>
</dbReference>
<dbReference type="GO" id="GO:0045727">
    <property type="term" value="P:positive regulation of translation"/>
    <property type="evidence" value="ECO:0007669"/>
    <property type="project" value="TreeGrafter"/>
</dbReference>
<keyword evidence="7" id="KW-0251">Elongation factor</keyword>
<dbReference type="CDD" id="cd01890">
    <property type="entry name" value="LepA"/>
    <property type="match status" value="1"/>
</dbReference>
<evidence type="ECO:0000256" key="5">
    <source>
        <dbReference type="ARBA" id="ARBA00023134"/>
    </source>
</evidence>
<dbReference type="FunFam" id="2.40.30.10:FF:000015">
    <property type="entry name" value="Translation factor GUF1, mitochondrial"/>
    <property type="match status" value="1"/>
</dbReference>
<dbReference type="FunFam" id="3.30.70.870:FF:000004">
    <property type="entry name" value="Translation factor GUF1, mitochondrial"/>
    <property type="match status" value="1"/>
</dbReference>
<dbReference type="PROSITE" id="PS51722">
    <property type="entry name" value="G_TR_2"/>
    <property type="match status" value="1"/>
</dbReference>
<dbReference type="InterPro" id="IPR035647">
    <property type="entry name" value="EFG_III/V"/>
</dbReference>
<feature type="domain" description="Tr-type G" evidence="6">
    <location>
        <begin position="6"/>
        <end position="188"/>
    </location>
</feature>
<accession>A0A3B0VZY5</accession>
<evidence type="ECO:0000256" key="1">
    <source>
        <dbReference type="ARBA" id="ARBA00005454"/>
    </source>
</evidence>
<dbReference type="SMART" id="SM00838">
    <property type="entry name" value="EFG_C"/>
    <property type="match status" value="1"/>
</dbReference>
<protein>
    <submittedName>
        <fullName evidence="7">Translation elongation factor LepA</fullName>
    </submittedName>
</protein>
<dbReference type="InterPro" id="IPR038363">
    <property type="entry name" value="LepA_C_sf"/>
</dbReference>
<keyword evidence="4" id="KW-0648">Protein biosynthesis</keyword>
<evidence type="ECO:0000259" key="6">
    <source>
        <dbReference type="PROSITE" id="PS51722"/>
    </source>
</evidence>
<dbReference type="Gene3D" id="3.30.70.2570">
    <property type="entry name" value="Elongation factor 4, C-terminal domain"/>
    <property type="match status" value="1"/>
</dbReference>
<evidence type="ECO:0000256" key="2">
    <source>
        <dbReference type="ARBA" id="ARBA00022741"/>
    </source>
</evidence>
<keyword evidence="5" id="KW-0342">GTP-binding</keyword>
<dbReference type="Gene3D" id="3.30.70.240">
    <property type="match status" value="1"/>
</dbReference>
<dbReference type="AlphaFoldDB" id="A0A3B0VZY5"/>
<dbReference type="InterPro" id="IPR013842">
    <property type="entry name" value="LepA_CTD"/>
</dbReference>
<dbReference type="FunFam" id="3.30.70.240:FF:000007">
    <property type="entry name" value="Translation factor GUF1, mitochondrial"/>
    <property type="match status" value="1"/>
</dbReference>
<evidence type="ECO:0000313" key="7">
    <source>
        <dbReference type="EMBL" id="VAW45850.1"/>
    </source>
</evidence>
<proteinExistence type="inferred from homology"/>
<dbReference type="InterPro" id="IPR000640">
    <property type="entry name" value="EFG_V-like"/>
</dbReference>
<dbReference type="EMBL" id="UOFB01000102">
    <property type="protein sequence ID" value="VAW45850.1"/>
    <property type="molecule type" value="Genomic_DNA"/>
</dbReference>
<dbReference type="CDD" id="cd03709">
    <property type="entry name" value="lepA_C"/>
    <property type="match status" value="1"/>
</dbReference>
<dbReference type="Gene3D" id="3.40.50.300">
    <property type="entry name" value="P-loop containing nucleotide triphosphate hydrolases"/>
    <property type="match status" value="1"/>
</dbReference>
<organism evidence="7">
    <name type="scientific">hydrothermal vent metagenome</name>
    <dbReference type="NCBI Taxonomy" id="652676"/>
    <lineage>
        <taxon>unclassified sequences</taxon>
        <taxon>metagenomes</taxon>
        <taxon>ecological metagenomes</taxon>
    </lineage>
</organism>
<dbReference type="NCBIfam" id="TIGR00231">
    <property type="entry name" value="small_GTP"/>
    <property type="match status" value="1"/>
</dbReference>
<dbReference type="HAMAP" id="MF_00071">
    <property type="entry name" value="LepA"/>
    <property type="match status" value="1"/>
</dbReference>
<dbReference type="SUPFAM" id="SSF54980">
    <property type="entry name" value="EF-G C-terminal domain-like"/>
    <property type="match status" value="2"/>
</dbReference>
<dbReference type="Pfam" id="PF00009">
    <property type="entry name" value="GTP_EFTU"/>
    <property type="match status" value="1"/>
</dbReference>
<dbReference type="Gene3D" id="3.30.70.870">
    <property type="entry name" value="Elongation Factor G (Translational Gtpase), domain 3"/>
    <property type="match status" value="1"/>
</dbReference>
<dbReference type="InterPro" id="IPR000795">
    <property type="entry name" value="T_Tr_GTP-bd_dom"/>
</dbReference>
<keyword evidence="2" id="KW-0547">Nucleotide-binding</keyword>
<dbReference type="PROSITE" id="PS00301">
    <property type="entry name" value="G_TR_1"/>
    <property type="match status" value="1"/>
</dbReference>
<dbReference type="PRINTS" id="PR00315">
    <property type="entry name" value="ELONGATNFCT"/>
</dbReference>
<dbReference type="GO" id="GO:0003746">
    <property type="term" value="F:translation elongation factor activity"/>
    <property type="evidence" value="ECO:0007669"/>
    <property type="project" value="UniProtKB-KW"/>
</dbReference>
<dbReference type="InterPro" id="IPR009000">
    <property type="entry name" value="Transl_B-barrel_sf"/>
</dbReference>
<dbReference type="InterPro" id="IPR027417">
    <property type="entry name" value="P-loop_NTPase"/>
</dbReference>
<dbReference type="InterPro" id="IPR005225">
    <property type="entry name" value="Small_GTP-bd"/>
</dbReference>
<dbReference type="CDD" id="cd16260">
    <property type="entry name" value="EF4_III"/>
    <property type="match status" value="1"/>
</dbReference>
<dbReference type="Pfam" id="PF06421">
    <property type="entry name" value="LepA_C"/>
    <property type="match status" value="1"/>
</dbReference>
<dbReference type="FunFam" id="3.40.50.300:FF:000078">
    <property type="entry name" value="Elongation factor 4"/>
    <property type="match status" value="1"/>
</dbReference>
<keyword evidence="3" id="KW-0378">Hydrolase</keyword>
<dbReference type="InterPro" id="IPR006297">
    <property type="entry name" value="EF-4"/>
</dbReference>
<evidence type="ECO:0000256" key="3">
    <source>
        <dbReference type="ARBA" id="ARBA00022801"/>
    </source>
</evidence>
<dbReference type="GO" id="GO:0003924">
    <property type="term" value="F:GTPase activity"/>
    <property type="evidence" value="ECO:0007669"/>
    <property type="project" value="InterPro"/>
</dbReference>
<dbReference type="FunFam" id="3.30.70.2570:FF:000001">
    <property type="entry name" value="Translation factor GUF1, mitochondrial"/>
    <property type="match status" value="1"/>
</dbReference>
<gene>
    <name evidence="7" type="ORF">MNBD_GAMMA04-145</name>
</gene>
<name>A0A3B0VZY5_9ZZZZ</name>
<dbReference type="InterPro" id="IPR035654">
    <property type="entry name" value="LepA_IV"/>
</dbReference>
<dbReference type="PANTHER" id="PTHR43512">
    <property type="entry name" value="TRANSLATION FACTOR GUF1-RELATED"/>
    <property type="match status" value="1"/>
</dbReference>
<dbReference type="GO" id="GO:0043022">
    <property type="term" value="F:ribosome binding"/>
    <property type="evidence" value="ECO:0007669"/>
    <property type="project" value="TreeGrafter"/>
</dbReference>
<sequence length="601" mass="66336">MSDNLTFIRNFSIIAHIDHGKSTIADRFIHLCGGLSDREMEAQVLDTMDIEKERGITIKAQSVTLNYKAKDGNTYLLNFIDTPGHVDFSYEVSRSLAACEGALLVVDASQGVEAQTVANCYTAIEQGLEVLVVLNKIDLPAAEPDRVIEEIEEIIGVEAVDAVRASAKAGIGIEETLEDIVAKIPPPLGDPEAPLKALIIDSWFDNYLGVVSLVRVMDGRIVKKTKMKVMSTKEEYVVDDVGIFTPKRTSTSALSAGEVGYVISGIKDIDGAPVGDTLVDATKPDMEALPGFSAAQPRVFAGMFPISSEQYEDLRESLRKLRLNDAALHFEPESSEALGFGFRCGFLGMLHMEIVQERLEREYNIDLIVTAPTVIYEVLTKGGELLKIDNPSELPDMGLVEEIREPIIHANILVPNEYVGSVMKLCIEKRGVQKDMQYSGGQVTIQYELPLNEVVLDFFDRLKSCSRGYASMDYEFRRFQTDNLVRMDFLINGEKVDALGVIVHRNVAAQRGKVIVEKLKEVIPRQMFDVAIQAAIGAKIIGRSNVKALRKNVTAKCYGGDVSRKKKLLQKQKEGKKRMKSVGNVELPQEAFLAILSTGES</sequence>